<evidence type="ECO:0000313" key="2">
    <source>
        <dbReference type="EMBL" id="SMY00550.1"/>
    </source>
</evidence>
<dbReference type="EMBL" id="FXZB01000039">
    <property type="protein sequence ID" value="SMY00550.1"/>
    <property type="molecule type" value="Genomic_DNA"/>
</dbReference>
<dbReference type="Proteomes" id="UP000234525">
    <property type="component" value="Unassembled WGS sequence"/>
</dbReference>
<feature type="domain" description="Beta-lactamase-related" evidence="1">
    <location>
        <begin position="44"/>
        <end position="400"/>
    </location>
</feature>
<dbReference type="InterPro" id="IPR012338">
    <property type="entry name" value="Beta-lactam/transpept-like"/>
</dbReference>
<dbReference type="SUPFAM" id="SSF56601">
    <property type="entry name" value="beta-lactamase/transpeptidase-like"/>
    <property type="match status" value="1"/>
</dbReference>
<keyword evidence="3" id="KW-1185">Reference proteome</keyword>
<sequence>MIDLKDGGTYTMEVDQGRADGLLRAGALDRLVTVFRHHAGQCQGGMAFSVYRAGEPAIRFRAGVVGKRTDTSAREWDERTLAVFFSGTKGLVATIAAKAAGEGLLDVDAPVADYWPEFAAAGKGAVTVGQVLSHTVGLPYVDPDPSLDANNRPRMDDAQWTFLDSRRMAAILAQQSPLWEPGTKVAYHAVTYGYLMSEIVLRATGRTVAQWLQDDLARPYGLDLHLGLPTDDEDRAAPIFQAPGYSVSTYLRNDPTRRAVIDRMYASLLAPSLPMNTRAFHAAEISAGGGMGTADAMAKLYSLLVTPGRLGGGIVSADAMDNALRTRSEGLDVLNDRPLHFGLGFELADPIGTYGPVERAFGHSGAGGSLHGAWIDEGIGFSFLSNEMLTENVDRRAKDLLQALAGRS</sequence>
<dbReference type="AlphaFoldDB" id="A0A2H1KLB0"/>
<dbReference type="RefSeq" id="WP_257944372.1">
    <property type="nucleotide sequence ID" value="NZ_BJME01000015.1"/>
</dbReference>
<dbReference type="Pfam" id="PF00144">
    <property type="entry name" value="Beta-lactamase"/>
    <property type="match status" value="1"/>
</dbReference>
<dbReference type="Gene3D" id="3.40.710.10">
    <property type="entry name" value="DD-peptidase/beta-lactamase superfamily"/>
    <property type="match status" value="1"/>
</dbReference>
<dbReference type="InterPro" id="IPR001466">
    <property type="entry name" value="Beta-lactam-related"/>
</dbReference>
<reference evidence="2" key="1">
    <citation type="submission" date="2017-03" db="EMBL/GenBank/DDBJ databases">
        <authorList>
            <person name="Monnet C."/>
        </authorList>
    </citation>
    <scope>NUCLEOTIDE SEQUENCE [LARGE SCALE GENOMIC DNA]</scope>
    <source>
        <strain evidence="2">ATCC 9175</strain>
    </source>
</reference>
<name>A0A2H1KLB0_BREAU</name>
<evidence type="ECO:0000313" key="3">
    <source>
        <dbReference type="Proteomes" id="UP000234525"/>
    </source>
</evidence>
<dbReference type="PANTHER" id="PTHR43319">
    <property type="entry name" value="BETA-LACTAMASE-RELATED"/>
    <property type="match status" value="1"/>
</dbReference>
<accession>A0A2H1KLB0</accession>
<gene>
    <name evidence="2" type="ORF">BAUR9175_03614</name>
</gene>
<comment type="caution">
    <text evidence="2">The sequence shown here is derived from an EMBL/GenBank/DDBJ whole genome shotgun (WGS) entry which is preliminary data.</text>
</comment>
<organism evidence="2 3">
    <name type="scientific">Brevibacterium aurantiacum</name>
    <dbReference type="NCBI Taxonomy" id="273384"/>
    <lineage>
        <taxon>Bacteria</taxon>
        <taxon>Bacillati</taxon>
        <taxon>Actinomycetota</taxon>
        <taxon>Actinomycetes</taxon>
        <taxon>Micrococcales</taxon>
        <taxon>Brevibacteriaceae</taxon>
        <taxon>Brevibacterium</taxon>
    </lineage>
</organism>
<proteinExistence type="predicted"/>
<protein>
    <submittedName>
        <fullName evidence="2">CubicO group peptidase, beta-lactamase class C family</fullName>
    </submittedName>
</protein>
<evidence type="ECO:0000259" key="1">
    <source>
        <dbReference type="Pfam" id="PF00144"/>
    </source>
</evidence>
<dbReference type="InterPro" id="IPR052907">
    <property type="entry name" value="Beta-lactamase/esterase"/>
</dbReference>
<dbReference type="PANTHER" id="PTHR43319:SF3">
    <property type="entry name" value="BETA-LACTAMASE-RELATED DOMAIN-CONTAINING PROTEIN"/>
    <property type="match status" value="1"/>
</dbReference>